<evidence type="ECO:0000313" key="2">
    <source>
        <dbReference type="EMBL" id="SUH12829.1"/>
    </source>
</evidence>
<accession>A0A379W245</accession>
<reference evidence="2 3" key="1">
    <citation type="submission" date="2018-06" db="EMBL/GenBank/DDBJ databases">
        <authorList>
            <consortium name="Pathogen Informatics"/>
            <person name="Doyle S."/>
        </authorList>
    </citation>
    <scope>NUCLEOTIDE SEQUENCE [LARGE SCALE GENOMIC DNA]</scope>
    <source>
        <strain evidence="2 3">NCTC8258</strain>
    </source>
</reference>
<dbReference type="EMBL" id="UGXS01000004">
    <property type="protein sequence ID" value="SUH12829.1"/>
    <property type="molecule type" value="Genomic_DNA"/>
</dbReference>
<dbReference type="AlphaFoldDB" id="A0A379W245"/>
<dbReference type="Proteomes" id="UP000255509">
    <property type="component" value="Unassembled WGS sequence"/>
</dbReference>
<sequence>MTQENDVKRPIQELEHDPIQKIETQPHDAPEKTKRQIRRCIPSPP</sequence>
<feature type="compositionally biased region" description="Basic and acidic residues" evidence="1">
    <location>
        <begin position="1"/>
        <end position="34"/>
    </location>
</feature>
<evidence type="ECO:0000256" key="1">
    <source>
        <dbReference type="SAM" id="MobiDB-lite"/>
    </source>
</evidence>
<name>A0A379W245_SALET</name>
<evidence type="ECO:0000313" key="3">
    <source>
        <dbReference type="Proteomes" id="UP000255509"/>
    </source>
</evidence>
<organism evidence="2 3">
    <name type="scientific">Salmonella enterica I</name>
    <dbReference type="NCBI Taxonomy" id="59201"/>
    <lineage>
        <taxon>Bacteria</taxon>
        <taxon>Pseudomonadati</taxon>
        <taxon>Pseudomonadota</taxon>
        <taxon>Gammaproteobacteria</taxon>
        <taxon>Enterobacterales</taxon>
        <taxon>Enterobacteriaceae</taxon>
        <taxon>Salmonella</taxon>
    </lineage>
</organism>
<proteinExistence type="predicted"/>
<protein>
    <submittedName>
        <fullName evidence="2">Inner membrane protein YhjD</fullName>
    </submittedName>
</protein>
<gene>
    <name evidence="2" type="ORF">NCTC8258_00446</name>
</gene>
<feature type="region of interest" description="Disordered" evidence="1">
    <location>
        <begin position="1"/>
        <end position="45"/>
    </location>
</feature>